<feature type="transmembrane region" description="Helical" evidence="1">
    <location>
        <begin position="72"/>
        <end position="92"/>
    </location>
</feature>
<evidence type="ECO:0000313" key="3">
    <source>
        <dbReference type="Proteomes" id="UP000230108"/>
    </source>
</evidence>
<sequence>MTKFKLGKYKIEILAIAALIILYIFIRSLHFPEVFNFSSEQAAFAMKARQLWDTKKIELIGPPISWRYEGRYFFQGSLTYYAIIPFLLLGGWDPIRSTYLMVLFGALMLIPLYFGARMLVSKKAAFLIAVVFTLLPFYIDYSRFFWNPTLQLLFSPLVILWMGLYNKYKKTLFLFLISFTCGILLLFHYQYILVIMGLVVCYRLDPLLRGYDGKKFGLFLLGFLLGFSPMIIFELRNHFYNIQTLLLFITHRDVVFPKGNGVWQIFGSYYMLSPLLFIFVGLAGRYTKLISDKTIVVITLALFANNLLLYVPAPQHAFGMAKDWNYPLEKKTNDIIVGQKLSNYNIVHLGYDTVATVQKYLLETRGVKGNFNDYYHNKYLFVITDEQDYMKNPSYEINTFTPNVIIQKWQLNERYLMYLLKR</sequence>
<feature type="transmembrane region" description="Helical" evidence="1">
    <location>
        <begin position="171"/>
        <end position="204"/>
    </location>
</feature>
<feature type="transmembrane region" description="Helical" evidence="1">
    <location>
        <begin position="216"/>
        <end position="233"/>
    </location>
</feature>
<comment type="caution">
    <text evidence="2">The sequence shown here is derived from an EMBL/GenBank/DDBJ whole genome shotgun (WGS) entry which is preliminary data.</text>
</comment>
<dbReference type="Proteomes" id="UP000230108">
    <property type="component" value="Unassembled WGS sequence"/>
</dbReference>
<evidence type="ECO:0000313" key="2">
    <source>
        <dbReference type="EMBL" id="PIY69239.1"/>
    </source>
</evidence>
<reference evidence="3" key="1">
    <citation type="submission" date="2017-09" db="EMBL/GenBank/DDBJ databases">
        <title>Depth-based differentiation of microbial function through sediment-hosted aquifers and enrichment of novel symbionts in the deep terrestrial subsurface.</title>
        <authorList>
            <person name="Probst A.J."/>
            <person name="Ladd B."/>
            <person name="Jarett J.K."/>
            <person name="Geller-Mcgrath D.E."/>
            <person name="Sieber C.M.K."/>
            <person name="Emerson J.B."/>
            <person name="Anantharaman K."/>
            <person name="Thomas B.C."/>
            <person name="Malmstrom R."/>
            <person name="Stieglmeier M."/>
            <person name="Klingl A."/>
            <person name="Woyke T."/>
            <person name="Ryan C.M."/>
            <person name="Banfield J.F."/>
        </authorList>
    </citation>
    <scope>NUCLEOTIDE SEQUENCE [LARGE SCALE GENOMIC DNA]</scope>
</reference>
<feature type="transmembrane region" description="Helical" evidence="1">
    <location>
        <begin position="295"/>
        <end position="313"/>
    </location>
</feature>
<feature type="transmembrane region" description="Helical" evidence="1">
    <location>
        <begin position="124"/>
        <end position="141"/>
    </location>
</feature>
<proteinExistence type="predicted"/>
<feature type="transmembrane region" description="Helical" evidence="1">
    <location>
        <begin position="12"/>
        <end position="30"/>
    </location>
</feature>
<protein>
    <recommendedName>
        <fullName evidence="4">Glycosyltransferase RgtA/B/C/D-like domain-containing protein</fullName>
    </recommendedName>
</protein>
<feature type="transmembrane region" description="Helical" evidence="1">
    <location>
        <begin position="262"/>
        <end position="283"/>
    </location>
</feature>
<keyword evidence="1" id="KW-0472">Membrane</keyword>
<evidence type="ECO:0000256" key="1">
    <source>
        <dbReference type="SAM" id="Phobius"/>
    </source>
</evidence>
<keyword evidence="1" id="KW-1133">Transmembrane helix</keyword>
<organism evidence="2 3">
    <name type="scientific">Candidatus Roizmanbacteria bacterium CG_4_10_14_0_8_um_filter_39_9</name>
    <dbReference type="NCBI Taxonomy" id="1974829"/>
    <lineage>
        <taxon>Bacteria</taxon>
        <taxon>Candidatus Roizmaniibacteriota</taxon>
    </lineage>
</organism>
<feature type="transmembrane region" description="Helical" evidence="1">
    <location>
        <begin position="99"/>
        <end position="118"/>
    </location>
</feature>
<keyword evidence="1" id="KW-0812">Transmembrane</keyword>
<gene>
    <name evidence="2" type="ORF">COY90_01770</name>
</gene>
<feature type="transmembrane region" description="Helical" evidence="1">
    <location>
        <begin position="148"/>
        <end position="165"/>
    </location>
</feature>
<dbReference type="AlphaFoldDB" id="A0A2M7QDE4"/>
<evidence type="ECO:0008006" key="4">
    <source>
        <dbReference type="Google" id="ProtNLM"/>
    </source>
</evidence>
<dbReference type="EMBL" id="PFLF01000042">
    <property type="protein sequence ID" value="PIY69239.1"/>
    <property type="molecule type" value="Genomic_DNA"/>
</dbReference>
<name>A0A2M7QDE4_9BACT</name>
<accession>A0A2M7QDE4</accession>